<name>A0A7U3NLD0_9CYAN</name>
<gene>
    <name evidence="2" type="ORF">IM676_11850</name>
</gene>
<reference evidence="3" key="1">
    <citation type="submission" date="2020-10" db="EMBL/GenBank/DDBJ databases">
        <title>Genome-based taxonomic classification of the species Anabaenopsis elenkinii.</title>
        <authorList>
            <person name="Delbaje E."/>
            <person name="Andreote A.P.D."/>
            <person name="Pellegrinetti T.A."/>
            <person name="Cruz R.B."/>
            <person name="Branco L.H.Z."/>
            <person name="Fiore M.F."/>
        </authorList>
    </citation>
    <scope>NUCLEOTIDE SEQUENCE [LARGE SCALE GENOMIC DNA]</scope>
    <source>
        <strain evidence="3">CCIBt3563</strain>
    </source>
</reference>
<evidence type="ECO:0000313" key="2">
    <source>
        <dbReference type="EMBL" id="QOV21449.1"/>
    </source>
</evidence>
<proteinExistence type="predicted"/>
<dbReference type="RefSeq" id="WP_200987104.1">
    <property type="nucleotide sequence ID" value="NZ_CP063311.1"/>
</dbReference>
<dbReference type="Pfam" id="PF14233">
    <property type="entry name" value="DUF4335"/>
    <property type="match status" value="1"/>
</dbReference>
<protein>
    <submittedName>
        <fullName evidence="2">DUF4335 domain-containing protein</fullName>
    </submittedName>
</protein>
<feature type="region of interest" description="Disordered" evidence="1">
    <location>
        <begin position="233"/>
        <end position="275"/>
    </location>
</feature>
<feature type="region of interest" description="Disordered" evidence="1">
    <location>
        <begin position="321"/>
        <end position="343"/>
    </location>
</feature>
<evidence type="ECO:0000256" key="1">
    <source>
        <dbReference type="SAM" id="MobiDB-lite"/>
    </source>
</evidence>
<keyword evidence="3" id="KW-1185">Reference proteome</keyword>
<feature type="compositionally biased region" description="Low complexity" evidence="1">
    <location>
        <begin position="323"/>
        <end position="342"/>
    </location>
</feature>
<dbReference type="InterPro" id="IPR025569">
    <property type="entry name" value="DUF4335"/>
</dbReference>
<dbReference type="AlphaFoldDB" id="A0A7U3NLD0"/>
<feature type="compositionally biased region" description="Low complexity" evidence="1">
    <location>
        <begin position="238"/>
        <end position="249"/>
    </location>
</feature>
<dbReference type="EMBL" id="CP063311">
    <property type="protein sequence ID" value="QOV21449.1"/>
    <property type="molecule type" value="Genomic_DNA"/>
</dbReference>
<evidence type="ECO:0000313" key="3">
    <source>
        <dbReference type="Proteomes" id="UP000593846"/>
    </source>
</evidence>
<accession>A0A7U3NLD0</accession>
<dbReference type="KEGG" id="aee:IM676_11850"/>
<sequence>MPPFNSVIRRYARPNCTLEIWAQSSPLSHLMGKTVIKQLTFELYFEDVQKAPEGKIVLRGDRDQLEILCDVVTNYVQKFLQQPPNNFWLSLCEPQDSSKVSHDSQFKDFEQTPLPSAKTSESFISQTSQSKIYLQTENDVTHHLFLGPISNRTSGPVIILTLLQLFDLATALDEYSADVMALPNLNNNNKVLRLPAWSPIAAVMVLGIGMVPVTWHFVNNRQNQTQVAKTAVKPSVDVPTQPTEVTPPENLTSPEPLASNPQVPTATFPEVSLTPSNSGVLTNPFSSLPSGQDRVFLSQPFAQDGLSSRYTLPSISSFPLPVSTNPQANQSSSPSSSVNLQPRENTINRSVNLATEPNNHNSLVGRSTSERLTPKSQTLAARRDLLDMPQVAEAREIFTRRWQPPSGFTQTLEYSLMVNDNGSLDKIYPINQAARIFIEDAGMPEIGKPFVSANKKGEIIRIRVLLSPDGKVETFAENE</sequence>
<organism evidence="2 3">
    <name type="scientific">Anabaenopsis elenkinii CCIBt3563</name>
    <dbReference type="NCBI Taxonomy" id="2779889"/>
    <lineage>
        <taxon>Bacteria</taxon>
        <taxon>Bacillati</taxon>
        <taxon>Cyanobacteriota</taxon>
        <taxon>Cyanophyceae</taxon>
        <taxon>Nostocales</taxon>
        <taxon>Nodulariaceae</taxon>
        <taxon>Anabaenopsis</taxon>
    </lineage>
</organism>
<dbReference type="Proteomes" id="UP000593846">
    <property type="component" value="Chromosome"/>
</dbReference>